<dbReference type="SUPFAM" id="SSF56425">
    <property type="entry name" value="Succinate dehydrogenase/fumarate reductase flavoprotein, catalytic domain"/>
    <property type="match status" value="1"/>
</dbReference>
<dbReference type="PANTHER" id="PTHR12110:SF21">
    <property type="entry name" value="XYLOSE ISOMERASE-LIKE TIM BARREL DOMAIN-CONTAINING PROTEIN"/>
    <property type="match status" value="1"/>
</dbReference>
<keyword evidence="1" id="KW-0285">Flavoprotein</keyword>
<keyword evidence="6" id="KW-1185">Reference proteome</keyword>
<name>A0A0D1ZUB8_EXOME</name>
<dbReference type="GeneID" id="27319657"/>
<dbReference type="Gene3D" id="3.20.20.150">
    <property type="entry name" value="Divalent-metal-dependent TIM barrel enzymes"/>
    <property type="match status" value="1"/>
</dbReference>
<dbReference type="Pfam" id="PF00890">
    <property type="entry name" value="FAD_binding_2"/>
    <property type="match status" value="1"/>
</dbReference>
<dbReference type="STRING" id="212818.A0A0D1ZUB8"/>
<keyword evidence="2" id="KW-0560">Oxidoreductase</keyword>
<dbReference type="InterPro" id="IPR027477">
    <property type="entry name" value="Succ_DH/fumarate_Rdtase_cat_sf"/>
</dbReference>
<organism evidence="5 6">
    <name type="scientific">Exophiala mesophila</name>
    <name type="common">Black yeast-like fungus</name>
    <dbReference type="NCBI Taxonomy" id="212818"/>
    <lineage>
        <taxon>Eukaryota</taxon>
        <taxon>Fungi</taxon>
        <taxon>Dikarya</taxon>
        <taxon>Ascomycota</taxon>
        <taxon>Pezizomycotina</taxon>
        <taxon>Eurotiomycetes</taxon>
        <taxon>Chaetothyriomycetidae</taxon>
        <taxon>Chaetothyriales</taxon>
        <taxon>Herpotrichiellaceae</taxon>
        <taxon>Exophiala</taxon>
    </lineage>
</organism>
<dbReference type="InterPro" id="IPR003953">
    <property type="entry name" value="FAD-dep_OxRdtase_2_FAD-bd"/>
</dbReference>
<sequence>MASVRVRIAIATNALGKAVSGHTIETKLEAVKRHGFDGVELAFEDLESHAALGEYDGLSGREDRLRAAAADIKSKATALSLEIIAVNPFVSYDGLVELADIEERLQEAELWLQLLQILEAPILQICSCIYPLEKTITPDIHKIAANMRRLGELALKYDKIVAYEAIAWGIHIDTWQQIQDIVALVDLPNVRHCLDTFHIAAKEAGDPFNKSSPIRPGGLENLQASLDEMKKTIRPSDIGYFQLSDATVADPEQKNYPRRDFNQPSYMTQSRNCRIFPCEPSRYGGSLPALEVAKTVFELGYRGWVSLEAFHTDMWKTDASALEVMETITVDVLVCGGGMSGLACAAFAAESGAKVLVVEKQASIGGSSLYSAGMFWGPRDYEALRQWVPDGDRELQRAWMDDYLPAVEWMRQMGVPTSQRFSPIMTIGVGYPIKIPHLHDLHLRRIKNSATGSEVWTRTQVIKLLQDNEIPGSRVSGAIIQRWSSNGQDPQYLKVRAKRVVLATGGFQGSSDLTSKHLGPGADNIFVRSNQGSVGDGLNLASSAGAGNSRGMGTYYGHLLAAPLRREAVTPYDFLPLAQYQSRHCLLINESGRRFTDETLGDEVVNQYLAKQDNRRGFLLFDDKTRRKHCVSALFPNAGDVDRLAKARSHGCNVASAPTLDGLVKILEGWGVNGQQARHTIEQYHRAVTSNDAKISLDVPVGRAGPPPDSLLDGEADFFAMEVQPSITFSYGGIAIDRNGHAITADKAPIPGLLVAGVDAGGFSNLGYAGGLALAFVTGFWTARTIARELGLVEPKLPSIAPEDRDLTARASL</sequence>
<dbReference type="RefSeq" id="XP_016229706.1">
    <property type="nucleotide sequence ID" value="XM_016366057.1"/>
</dbReference>
<reference evidence="5 6" key="1">
    <citation type="submission" date="2015-01" db="EMBL/GenBank/DDBJ databases">
        <title>The Genome Sequence of Exophiala mesophila CBS40295.</title>
        <authorList>
            <consortium name="The Broad Institute Genomics Platform"/>
            <person name="Cuomo C."/>
            <person name="de Hoog S."/>
            <person name="Gorbushina A."/>
            <person name="Stielow B."/>
            <person name="Teixiera M."/>
            <person name="Abouelleil A."/>
            <person name="Chapman S.B."/>
            <person name="Priest M."/>
            <person name="Young S.K."/>
            <person name="Wortman J."/>
            <person name="Nusbaum C."/>
            <person name="Birren B."/>
        </authorList>
    </citation>
    <scope>NUCLEOTIDE SEQUENCE [LARGE SCALE GENOMIC DNA]</scope>
    <source>
        <strain evidence="5 6">CBS 40295</strain>
    </source>
</reference>
<evidence type="ECO:0000256" key="2">
    <source>
        <dbReference type="ARBA" id="ARBA00023002"/>
    </source>
</evidence>
<evidence type="ECO:0000313" key="5">
    <source>
        <dbReference type="EMBL" id="KIV98132.1"/>
    </source>
</evidence>
<accession>A0A0D1ZUB8</accession>
<dbReference type="InterPro" id="IPR036188">
    <property type="entry name" value="FAD/NAD-bd_sf"/>
</dbReference>
<evidence type="ECO:0000259" key="3">
    <source>
        <dbReference type="Pfam" id="PF00890"/>
    </source>
</evidence>
<dbReference type="InterPro" id="IPR013022">
    <property type="entry name" value="Xyl_isomerase-like_TIM-brl"/>
</dbReference>
<evidence type="ECO:0008006" key="7">
    <source>
        <dbReference type="Google" id="ProtNLM"/>
    </source>
</evidence>
<proteinExistence type="predicted"/>
<dbReference type="OrthoDB" id="4133898at2759"/>
<dbReference type="AlphaFoldDB" id="A0A0D1ZUB8"/>
<dbReference type="HOGENOM" id="CLU_347150_0_0_1"/>
<dbReference type="EMBL" id="KN847520">
    <property type="protein sequence ID" value="KIV98132.1"/>
    <property type="molecule type" value="Genomic_DNA"/>
</dbReference>
<dbReference type="Gene3D" id="3.50.50.60">
    <property type="entry name" value="FAD/NAD(P)-binding domain"/>
    <property type="match status" value="1"/>
</dbReference>
<dbReference type="InterPro" id="IPR050312">
    <property type="entry name" value="IolE/XylAMocC-like"/>
</dbReference>
<dbReference type="SUPFAM" id="SSF51658">
    <property type="entry name" value="Xylose isomerase-like"/>
    <property type="match status" value="1"/>
</dbReference>
<evidence type="ECO:0000259" key="4">
    <source>
        <dbReference type="Pfam" id="PF01261"/>
    </source>
</evidence>
<evidence type="ECO:0000313" key="6">
    <source>
        <dbReference type="Proteomes" id="UP000054302"/>
    </source>
</evidence>
<evidence type="ECO:0000256" key="1">
    <source>
        <dbReference type="ARBA" id="ARBA00022630"/>
    </source>
</evidence>
<feature type="domain" description="FAD-dependent oxidoreductase 2 FAD-binding" evidence="3">
    <location>
        <begin position="331"/>
        <end position="764"/>
    </location>
</feature>
<feature type="domain" description="Xylose isomerase-like TIM barrel" evidence="4">
    <location>
        <begin position="28"/>
        <end position="316"/>
    </location>
</feature>
<gene>
    <name evidence="5" type="ORF">PV10_01812</name>
</gene>
<dbReference type="VEuPathDB" id="FungiDB:PV10_01812"/>
<dbReference type="Proteomes" id="UP000054302">
    <property type="component" value="Unassembled WGS sequence"/>
</dbReference>
<protein>
    <recommendedName>
        <fullName evidence="7">Xylose isomerase-like TIM barrel domain-containing protein</fullName>
    </recommendedName>
</protein>
<dbReference type="SUPFAM" id="SSF51905">
    <property type="entry name" value="FAD/NAD(P)-binding domain"/>
    <property type="match status" value="1"/>
</dbReference>
<dbReference type="InterPro" id="IPR036237">
    <property type="entry name" value="Xyl_isomerase-like_sf"/>
</dbReference>
<dbReference type="PANTHER" id="PTHR12110">
    <property type="entry name" value="HYDROXYPYRUVATE ISOMERASE"/>
    <property type="match status" value="1"/>
</dbReference>
<dbReference type="Pfam" id="PF01261">
    <property type="entry name" value="AP_endonuc_2"/>
    <property type="match status" value="1"/>
</dbReference>
<dbReference type="GO" id="GO:0016491">
    <property type="term" value="F:oxidoreductase activity"/>
    <property type="evidence" value="ECO:0007669"/>
    <property type="project" value="UniProtKB-KW"/>
</dbReference>
<dbReference type="Gene3D" id="3.90.700.10">
    <property type="entry name" value="Succinate dehydrogenase/fumarate reductase flavoprotein, catalytic domain"/>
    <property type="match status" value="1"/>
</dbReference>